<name>A0A1X0RUZ0_RHIZD</name>
<feature type="region of interest" description="Disordered" evidence="1">
    <location>
        <begin position="95"/>
        <end position="115"/>
    </location>
</feature>
<reference evidence="2 3" key="1">
    <citation type="journal article" date="2016" name="Proc. Natl. Acad. Sci. U.S.A.">
        <title>Lipid metabolic changes in an early divergent fungus govern the establishment of a mutualistic symbiosis with endobacteria.</title>
        <authorList>
            <person name="Lastovetsky O.A."/>
            <person name="Gaspar M.L."/>
            <person name="Mondo S.J."/>
            <person name="LaButti K.M."/>
            <person name="Sandor L."/>
            <person name="Grigoriev I.V."/>
            <person name="Henry S.A."/>
            <person name="Pawlowska T.E."/>
        </authorList>
    </citation>
    <scope>NUCLEOTIDE SEQUENCE [LARGE SCALE GENOMIC DNA]</scope>
    <source>
        <strain evidence="2 3">ATCC 11559</strain>
    </source>
</reference>
<evidence type="ECO:0000256" key="1">
    <source>
        <dbReference type="SAM" id="MobiDB-lite"/>
    </source>
</evidence>
<dbReference type="VEuPathDB" id="FungiDB:BCV72DRAFT_7784"/>
<gene>
    <name evidence="2" type="ORF">BCV71DRAFT_27783</name>
</gene>
<evidence type="ECO:0000313" key="3">
    <source>
        <dbReference type="Proteomes" id="UP000242381"/>
    </source>
</evidence>
<dbReference type="Proteomes" id="UP000242381">
    <property type="component" value="Unassembled WGS sequence"/>
</dbReference>
<feature type="compositionally biased region" description="Acidic residues" evidence="1">
    <location>
        <begin position="99"/>
        <end position="112"/>
    </location>
</feature>
<protein>
    <submittedName>
        <fullName evidence="2">Uncharacterized protein</fullName>
    </submittedName>
</protein>
<proteinExistence type="predicted"/>
<accession>A0A1X0RUZ0</accession>
<dbReference type="EMBL" id="KV921408">
    <property type="protein sequence ID" value="ORE15826.1"/>
    <property type="molecule type" value="Genomic_DNA"/>
</dbReference>
<feature type="region of interest" description="Disordered" evidence="1">
    <location>
        <begin position="10"/>
        <end position="33"/>
    </location>
</feature>
<evidence type="ECO:0000313" key="2">
    <source>
        <dbReference type="EMBL" id="ORE15826.1"/>
    </source>
</evidence>
<organism evidence="2 3">
    <name type="scientific">Rhizopus microsporus</name>
    <dbReference type="NCBI Taxonomy" id="58291"/>
    <lineage>
        <taxon>Eukaryota</taxon>
        <taxon>Fungi</taxon>
        <taxon>Fungi incertae sedis</taxon>
        <taxon>Mucoromycota</taxon>
        <taxon>Mucoromycotina</taxon>
        <taxon>Mucoromycetes</taxon>
        <taxon>Mucorales</taxon>
        <taxon>Mucorineae</taxon>
        <taxon>Rhizopodaceae</taxon>
        <taxon>Rhizopus</taxon>
    </lineage>
</organism>
<sequence length="177" mass="20090">MNSAIATRKYYHNTQPLDLPPTPSSSSYNEKTNNSISIPVYGSIGSSSRIEGMQTTVSSNDDEGLYLLWTHQLLRERGFVPSPCWLNEEDYTNDTHIIDDDDSSVSGDEEDPYEKKRRLFSPTVSSGYNEHLYSYQSSLMSQNSIPSYISQHRQEEQEEEQDHASHGIFSICFGKCS</sequence>
<dbReference type="AlphaFoldDB" id="A0A1X0RUZ0"/>